<protein>
    <recommendedName>
        <fullName evidence="1">DUF1508 domain-containing protein</fullName>
    </recommendedName>
</protein>
<dbReference type="Proteomes" id="UP000199440">
    <property type="component" value="Unassembled WGS sequence"/>
</dbReference>
<dbReference type="EMBL" id="FNGV01000003">
    <property type="protein sequence ID" value="SDL86308.1"/>
    <property type="molecule type" value="Genomic_DNA"/>
</dbReference>
<evidence type="ECO:0000259" key="1">
    <source>
        <dbReference type="Pfam" id="PF07411"/>
    </source>
</evidence>
<proteinExistence type="predicted"/>
<dbReference type="RefSeq" id="WP_089887604.1">
    <property type="nucleotide sequence ID" value="NZ_FNGV01000003.1"/>
</dbReference>
<dbReference type="Gene3D" id="2.30.29.80">
    <property type="match status" value="1"/>
</dbReference>
<keyword evidence="3" id="KW-1185">Reference proteome</keyword>
<dbReference type="PANTHER" id="PTHR40606">
    <property type="match status" value="1"/>
</dbReference>
<evidence type="ECO:0000313" key="2">
    <source>
        <dbReference type="EMBL" id="SDL86308.1"/>
    </source>
</evidence>
<gene>
    <name evidence="2" type="ORF">SAMN04488514_103195</name>
</gene>
<dbReference type="OrthoDB" id="9802792at2"/>
<accession>A0A1G9NI83</accession>
<dbReference type="Pfam" id="PF07411">
    <property type="entry name" value="DUF1508"/>
    <property type="match status" value="1"/>
</dbReference>
<dbReference type="InterPro" id="IPR036913">
    <property type="entry name" value="YegP-like_sf"/>
</dbReference>
<organism evidence="2 3">
    <name type="scientific">Kriegella aquimaris</name>
    <dbReference type="NCBI Taxonomy" id="192904"/>
    <lineage>
        <taxon>Bacteria</taxon>
        <taxon>Pseudomonadati</taxon>
        <taxon>Bacteroidota</taxon>
        <taxon>Flavobacteriia</taxon>
        <taxon>Flavobacteriales</taxon>
        <taxon>Flavobacteriaceae</taxon>
        <taxon>Kriegella</taxon>
    </lineage>
</organism>
<dbReference type="InterPro" id="IPR051141">
    <property type="entry name" value="UPF0339_domain"/>
</dbReference>
<dbReference type="InterPro" id="IPR010879">
    <property type="entry name" value="DUF1508"/>
</dbReference>
<sequence>MIELTKENNSGYRFRITSESGHVLLNSILFIDENKAKNSARELPKITSAQNVFERKTNHEGKFLFNLKNTKGELIGQSQLYSSEAGMENGIKNLKNRIATIDTLKEL</sequence>
<reference evidence="2 3" key="1">
    <citation type="submission" date="2016-10" db="EMBL/GenBank/DDBJ databases">
        <authorList>
            <person name="de Groot N.N."/>
        </authorList>
    </citation>
    <scope>NUCLEOTIDE SEQUENCE [LARGE SCALE GENOMIC DNA]</scope>
    <source>
        <strain evidence="2 3">DSM 19886</strain>
    </source>
</reference>
<dbReference type="AlphaFoldDB" id="A0A1G9NI83"/>
<dbReference type="PANTHER" id="PTHR40606:SF1">
    <property type="entry name" value="UPF0339 PROTEIN YEGP"/>
    <property type="match status" value="1"/>
</dbReference>
<dbReference type="STRING" id="192904.SAMN04488514_103195"/>
<evidence type="ECO:0000313" key="3">
    <source>
        <dbReference type="Proteomes" id="UP000199440"/>
    </source>
</evidence>
<name>A0A1G9NI83_9FLAO</name>
<feature type="domain" description="DUF1508" evidence="1">
    <location>
        <begin position="60"/>
        <end position="97"/>
    </location>
</feature>
<dbReference type="SUPFAM" id="SSF160113">
    <property type="entry name" value="YegP-like"/>
    <property type="match status" value="1"/>
</dbReference>